<dbReference type="SUPFAM" id="SSF52113">
    <property type="entry name" value="BRCT domain"/>
    <property type="match status" value="1"/>
</dbReference>
<dbReference type="InterPro" id="IPR023214">
    <property type="entry name" value="HAD_sf"/>
</dbReference>
<dbReference type="PROSITE" id="PS50172">
    <property type="entry name" value="BRCT"/>
    <property type="match status" value="1"/>
</dbReference>
<name>A0A812MPW5_9DINO</name>
<dbReference type="AlphaFoldDB" id="A0A812MPW5"/>
<dbReference type="PANTHER" id="PTHR23081">
    <property type="entry name" value="RNA POLYMERASE II CTD PHOSPHATASE"/>
    <property type="match status" value="1"/>
</dbReference>
<proteinExistence type="predicted"/>
<dbReference type="GO" id="GO:0005634">
    <property type="term" value="C:nucleus"/>
    <property type="evidence" value="ECO:0007669"/>
    <property type="project" value="UniProtKB-SubCell"/>
</dbReference>
<comment type="catalytic activity">
    <reaction evidence="5">
        <text>O-phospho-L-seryl-[protein] + H2O = L-seryl-[protein] + phosphate</text>
        <dbReference type="Rhea" id="RHEA:20629"/>
        <dbReference type="Rhea" id="RHEA-COMP:9863"/>
        <dbReference type="Rhea" id="RHEA-COMP:11604"/>
        <dbReference type="ChEBI" id="CHEBI:15377"/>
        <dbReference type="ChEBI" id="CHEBI:29999"/>
        <dbReference type="ChEBI" id="CHEBI:43474"/>
        <dbReference type="ChEBI" id="CHEBI:83421"/>
        <dbReference type="EC" id="3.1.3.16"/>
    </reaction>
</comment>
<evidence type="ECO:0000256" key="6">
    <source>
        <dbReference type="ARBA" id="ARBA00048336"/>
    </source>
</evidence>
<evidence type="ECO:0000256" key="5">
    <source>
        <dbReference type="ARBA" id="ARBA00047761"/>
    </source>
</evidence>
<dbReference type="InterPro" id="IPR001357">
    <property type="entry name" value="BRCT_dom"/>
</dbReference>
<evidence type="ECO:0000256" key="1">
    <source>
        <dbReference type="ARBA" id="ARBA00004123"/>
    </source>
</evidence>
<dbReference type="InterPro" id="IPR036412">
    <property type="entry name" value="HAD-like_sf"/>
</dbReference>
<evidence type="ECO:0000259" key="8">
    <source>
        <dbReference type="PROSITE" id="PS50969"/>
    </source>
</evidence>
<comment type="subcellular location">
    <subcellularLocation>
        <location evidence="1">Nucleus</location>
    </subcellularLocation>
</comment>
<dbReference type="EMBL" id="CAJNDS010001713">
    <property type="protein sequence ID" value="CAE7273896.1"/>
    <property type="molecule type" value="Genomic_DNA"/>
</dbReference>
<protein>
    <recommendedName>
        <fullName evidence="2">protein-serine/threonine phosphatase</fullName>
        <ecNumber evidence="2">3.1.3.16</ecNumber>
    </recommendedName>
</protein>
<dbReference type="InterPro" id="IPR004274">
    <property type="entry name" value="FCP1_dom"/>
</dbReference>
<feature type="domain" description="FCP1 homology" evidence="8">
    <location>
        <begin position="66"/>
        <end position="217"/>
    </location>
</feature>
<reference evidence="9" key="1">
    <citation type="submission" date="2021-02" db="EMBL/GenBank/DDBJ databases">
        <authorList>
            <person name="Dougan E. K."/>
            <person name="Rhodes N."/>
            <person name="Thang M."/>
            <person name="Chan C."/>
        </authorList>
    </citation>
    <scope>NUCLEOTIDE SEQUENCE</scope>
</reference>
<dbReference type="Gene3D" id="3.40.50.10190">
    <property type="entry name" value="BRCT domain"/>
    <property type="match status" value="1"/>
</dbReference>
<dbReference type="InterPro" id="IPR039189">
    <property type="entry name" value="Fcp1"/>
</dbReference>
<evidence type="ECO:0000256" key="3">
    <source>
        <dbReference type="ARBA" id="ARBA00022801"/>
    </source>
</evidence>
<dbReference type="EC" id="3.1.3.16" evidence="2"/>
<dbReference type="InterPro" id="IPR036420">
    <property type="entry name" value="BRCT_dom_sf"/>
</dbReference>
<evidence type="ECO:0000259" key="7">
    <source>
        <dbReference type="PROSITE" id="PS50172"/>
    </source>
</evidence>
<dbReference type="PANTHER" id="PTHR23081:SF36">
    <property type="entry name" value="RNA POLYMERASE II SUBUNIT A C-TERMINAL DOMAIN PHOSPHATASE"/>
    <property type="match status" value="1"/>
</dbReference>
<keyword evidence="4" id="KW-0539">Nucleus</keyword>
<comment type="catalytic activity">
    <reaction evidence="6">
        <text>O-phospho-L-threonyl-[protein] + H2O = L-threonyl-[protein] + phosphate</text>
        <dbReference type="Rhea" id="RHEA:47004"/>
        <dbReference type="Rhea" id="RHEA-COMP:11060"/>
        <dbReference type="Rhea" id="RHEA-COMP:11605"/>
        <dbReference type="ChEBI" id="CHEBI:15377"/>
        <dbReference type="ChEBI" id="CHEBI:30013"/>
        <dbReference type="ChEBI" id="CHEBI:43474"/>
        <dbReference type="ChEBI" id="CHEBI:61977"/>
        <dbReference type="EC" id="3.1.3.16"/>
    </reaction>
</comment>
<dbReference type="SUPFAM" id="SSF56784">
    <property type="entry name" value="HAD-like"/>
    <property type="match status" value="1"/>
</dbReference>
<dbReference type="Pfam" id="PF03031">
    <property type="entry name" value="NIF"/>
    <property type="match status" value="1"/>
</dbReference>
<dbReference type="Gene3D" id="3.40.50.1000">
    <property type="entry name" value="HAD superfamily/HAD-like"/>
    <property type="match status" value="1"/>
</dbReference>
<sequence>MAVADGDSCAHDVVFAGMCCQCHRNVSSLAENMARQRPGFLTTSLDLQVSASLLSSLDAAEQLRRASQKKLVLIIDLDHTLVTADVRDIRNASAGLRVRKRPGVDGFLQGMKDTCDMYVYTQATGAYAQRVLQILDPRSSFFGDPPRIFHRGNTPQGLKDLAQILPNDASHALVVDDREEVWPSAVRESQLLKVVPYLPFPGDARQSVDFEGFLTGSNRAREPPRTEEDTKRQKIEEPVAFCDLDWPGRTRDDQFEHLGDILRKLHEAVFPATDDGQGGSVASTLPVLRRKTLQGCRLCLTGFCGAASEVPKGSNKSLLGLGAVMVRTPDDATHVVAARRTEKWARAQALQREGRVFLVHPGWLLYAAVTWQRPCELKPSDCQVLFPIWLLLSLTP</sequence>
<keyword evidence="3" id="KW-0378">Hydrolase</keyword>
<gene>
    <name evidence="9" type="primary">FCP1</name>
    <name evidence="9" type="ORF">SNAT2548_LOCUS14530</name>
</gene>
<dbReference type="GO" id="GO:0008420">
    <property type="term" value="F:RNA polymerase II CTD heptapeptide repeat phosphatase activity"/>
    <property type="evidence" value="ECO:0007669"/>
    <property type="project" value="InterPro"/>
</dbReference>
<evidence type="ECO:0000256" key="2">
    <source>
        <dbReference type="ARBA" id="ARBA00013081"/>
    </source>
</evidence>
<feature type="domain" description="BRCT" evidence="7">
    <location>
        <begin position="288"/>
        <end position="365"/>
    </location>
</feature>
<organism evidence="9 10">
    <name type="scientific">Symbiodinium natans</name>
    <dbReference type="NCBI Taxonomy" id="878477"/>
    <lineage>
        <taxon>Eukaryota</taxon>
        <taxon>Sar</taxon>
        <taxon>Alveolata</taxon>
        <taxon>Dinophyceae</taxon>
        <taxon>Suessiales</taxon>
        <taxon>Symbiodiniaceae</taxon>
        <taxon>Symbiodinium</taxon>
    </lineage>
</organism>
<comment type="caution">
    <text evidence="9">The sequence shown here is derived from an EMBL/GenBank/DDBJ whole genome shotgun (WGS) entry which is preliminary data.</text>
</comment>
<dbReference type="OrthoDB" id="277011at2759"/>
<accession>A0A812MPW5</accession>
<evidence type="ECO:0000256" key="4">
    <source>
        <dbReference type="ARBA" id="ARBA00023242"/>
    </source>
</evidence>
<dbReference type="SMART" id="SM00577">
    <property type="entry name" value="CPDc"/>
    <property type="match status" value="1"/>
</dbReference>
<dbReference type="CDD" id="cd07521">
    <property type="entry name" value="HAD_FCP1-like"/>
    <property type="match status" value="1"/>
</dbReference>
<dbReference type="PROSITE" id="PS50969">
    <property type="entry name" value="FCP1"/>
    <property type="match status" value="1"/>
</dbReference>
<evidence type="ECO:0000313" key="10">
    <source>
        <dbReference type="Proteomes" id="UP000604046"/>
    </source>
</evidence>
<dbReference type="Proteomes" id="UP000604046">
    <property type="component" value="Unassembled WGS sequence"/>
</dbReference>
<keyword evidence="10" id="KW-1185">Reference proteome</keyword>
<evidence type="ECO:0000313" key="9">
    <source>
        <dbReference type="EMBL" id="CAE7273896.1"/>
    </source>
</evidence>